<gene>
    <name evidence="2" type="ORF">ETAA1_39040</name>
</gene>
<dbReference type="Proteomes" id="UP000319576">
    <property type="component" value="Chromosome"/>
</dbReference>
<evidence type="ECO:0000256" key="1">
    <source>
        <dbReference type="SAM" id="MobiDB-lite"/>
    </source>
</evidence>
<protein>
    <submittedName>
        <fullName evidence="2">Uncharacterized protein</fullName>
    </submittedName>
</protein>
<name>A0A517XWP6_9BACT</name>
<dbReference type="KEGG" id="uli:ETAA1_39040"/>
<organism evidence="2 3">
    <name type="scientific">Urbifossiella limnaea</name>
    <dbReference type="NCBI Taxonomy" id="2528023"/>
    <lineage>
        <taxon>Bacteria</taxon>
        <taxon>Pseudomonadati</taxon>
        <taxon>Planctomycetota</taxon>
        <taxon>Planctomycetia</taxon>
        <taxon>Gemmatales</taxon>
        <taxon>Gemmataceae</taxon>
        <taxon>Urbifossiella</taxon>
    </lineage>
</organism>
<sequence length="277" mass="31187">MRSSTHDLHRHAASWRGYAELRIAAAMPSPALCGVAGSRFRVPHVMAFTACFRTPHNSDSSPTQFPFGEFVMFDRCFCPRVARRLRASPDADWLGSFLAALHRCGYARLTVQFYLREAELFGRWLRRHHRSLTTLTDADVRRFATRPPLRRLRCNARSAGHHLLRHLRDRGLVPPRPAPAPARIERVVAAYDTHLRDAAGLARQARTFSGRCVDMPEFSLGENSQTTGRRKASIHRTGSAPVKPARSREWKSRTGKAQPATPTPSHAWTAARPSAKR</sequence>
<accession>A0A517XWP6</accession>
<dbReference type="AlphaFoldDB" id="A0A517XWP6"/>
<feature type="region of interest" description="Disordered" evidence="1">
    <location>
        <begin position="219"/>
        <end position="277"/>
    </location>
</feature>
<evidence type="ECO:0000313" key="3">
    <source>
        <dbReference type="Proteomes" id="UP000319576"/>
    </source>
</evidence>
<reference evidence="2 3" key="1">
    <citation type="submission" date="2019-02" db="EMBL/GenBank/DDBJ databases">
        <title>Deep-cultivation of Planctomycetes and their phenomic and genomic characterization uncovers novel biology.</title>
        <authorList>
            <person name="Wiegand S."/>
            <person name="Jogler M."/>
            <person name="Boedeker C."/>
            <person name="Pinto D."/>
            <person name="Vollmers J."/>
            <person name="Rivas-Marin E."/>
            <person name="Kohn T."/>
            <person name="Peeters S.H."/>
            <person name="Heuer A."/>
            <person name="Rast P."/>
            <person name="Oberbeckmann S."/>
            <person name="Bunk B."/>
            <person name="Jeske O."/>
            <person name="Meyerdierks A."/>
            <person name="Storesund J.E."/>
            <person name="Kallscheuer N."/>
            <person name="Luecker S."/>
            <person name="Lage O.M."/>
            <person name="Pohl T."/>
            <person name="Merkel B.J."/>
            <person name="Hornburger P."/>
            <person name="Mueller R.-W."/>
            <person name="Bruemmer F."/>
            <person name="Labrenz M."/>
            <person name="Spormann A.M."/>
            <person name="Op den Camp H."/>
            <person name="Overmann J."/>
            <person name="Amann R."/>
            <person name="Jetten M.S.M."/>
            <person name="Mascher T."/>
            <person name="Medema M.H."/>
            <person name="Devos D.P."/>
            <person name="Kaster A.-K."/>
            <person name="Ovreas L."/>
            <person name="Rohde M."/>
            <person name="Galperin M.Y."/>
            <person name="Jogler C."/>
        </authorList>
    </citation>
    <scope>NUCLEOTIDE SEQUENCE [LARGE SCALE GENOMIC DNA]</scope>
    <source>
        <strain evidence="2 3">ETA_A1</strain>
    </source>
</reference>
<dbReference type="EMBL" id="CP036273">
    <property type="protein sequence ID" value="QDU21930.1"/>
    <property type="molecule type" value="Genomic_DNA"/>
</dbReference>
<keyword evidence="3" id="KW-1185">Reference proteome</keyword>
<evidence type="ECO:0000313" key="2">
    <source>
        <dbReference type="EMBL" id="QDU21930.1"/>
    </source>
</evidence>
<proteinExistence type="predicted"/>